<keyword evidence="1" id="KW-1133">Transmembrane helix</keyword>
<evidence type="ECO:0000256" key="1">
    <source>
        <dbReference type="SAM" id="Phobius"/>
    </source>
</evidence>
<evidence type="ECO:0000313" key="3">
    <source>
        <dbReference type="Proteomes" id="UP000827092"/>
    </source>
</evidence>
<comment type="caution">
    <text evidence="2">The sequence shown here is derived from an EMBL/GenBank/DDBJ whole genome shotgun (WGS) entry which is preliminary data.</text>
</comment>
<dbReference type="Proteomes" id="UP000827092">
    <property type="component" value="Unassembled WGS sequence"/>
</dbReference>
<reference evidence="2 3" key="1">
    <citation type="journal article" date="2022" name="Nat. Ecol. Evol.">
        <title>A masculinizing supergene underlies an exaggerated male reproductive morph in a spider.</title>
        <authorList>
            <person name="Hendrickx F."/>
            <person name="De Corte Z."/>
            <person name="Sonet G."/>
            <person name="Van Belleghem S.M."/>
            <person name="Kostlbacher S."/>
            <person name="Vangestel C."/>
        </authorList>
    </citation>
    <scope>NUCLEOTIDE SEQUENCE [LARGE SCALE GENOMIC DNA]</scope>
    <source>
        <strain evidence="2">W744_W776</strain>
    </source>
</reference>
<dbReference type="AlphaFoldDB" id="A0AAV6TUU7"/>
<proteinExistence type="predicted"/>
<organism evidence="2 3">
    <name type="scientific">Oedothorax gibbosus</name>
    <dbReference type="NCBI Taxonomy" id="931172"/>
    <lineage>
        <taxon>Eukaryota</taxon>
        <taxon>Metazoa</taxon>
        <taxon>Ecdysozoa</taxon>
        <taxon>Arthropoda</taxon>
        <taxon>Chelicerata</taxon>
        <taxon>Arachnida</taxon>
        <taxon>Araneae</taxon>
        <taxon>Araneomorphae</taxon>
        <taxon>Entelegynae</taxon>
        <taxon>Araneoidea</taxon>
        <taxon>Linyphiidae</taxon>
        <taxon>Erigoninae</taxon>
        <taxon>Oedothorax</taxon>
    </lineage>
</organism>
<accession>A0AAV6TUU7</accession>
<keyword evidence="3" id="KW-1185">Reference proteome</keyword>
<sequence>MFQRLRNPSRRCSQLFLNSKSAPRLWCHPMKECRPRQLHIGLIESMIPASKQQQNPQGCPQHPVSNKMSSTLSYKLNAEGDEEYFVNKYGDQLYMFTLHIDLIFAKRKGQPYYAKRAGKNEYYPKMGLIGDYPIPIPEKYYAKKANGDQFYPKDPEGNEKVFVYPGRKTAMYARKHDGLQFYPKNKLGDDERHAFDDIIQDDGTVTYPMDRHGMPIFRGNNITGQEYLKKRDGSYRVPTSTNGMPIYAKKTLNGSLLEYYPPDGTIGQASDGSQVYAEDSNGLVIFPVHSTTLDEYYVKNSDRSDRLTKRDNTPIHRYAREHQNSEIYPRVYKSYRYRDVIFDNKYARNRNGEIMYPLDEYGNEYTMKGADWKKVLPLGYPVTHDGYVIVPEFQNNPWIIDALQPAIVQSNIIGLLKRQDSTPDYCTNISSSRLSRSTKKGKYQVIPLPSQSKAASLPALPVFKQSLFQSKTLRYTIVVLALAFLMTIIMIWVGFLHCPNDSSFMNEYEFRLVGLHPQPLDHVLKRIGPVERQVVTYFKPHFRMKSRCLETKAIKSTCAVYFEGLWFRWVHSVETPFQKWPTSTHNKFVNQFHNFSCPFWSETRQFVKLDQRAQVYTFRDRNGMYRLVFEWEYGTFEKPLSQIPNKLSRLKRYRDIFQHFKSLRVPTYTLNETLLARKSVTYTSTTFNNDWLIARKVDGIFGFVFSYKDHLRVKWEDETEHVRHGMSLGDGIVFAAEKVDDMIVLLDVYQVRGHPTASWCRRAILTEFLPGLTLPDGFRVQQYRKSKEELPHLQLKTDGYIMHNTATDEIVKLKKRHSIDVLYMDGYFTLPSVNGRTFQYPCLEKKEEMLNGHVYELSIKDGRVLRQRTDRWTGNTWKQMSQIFSDGREWGGPAMQERVKVKRLACKRKSIRNKK</sequence>
<keyword evidence="1" id="KW-0812">Transmembrane</keyword>
<keyword evidence="1" id="KW-0472">Membrane</keyword>
<gene>
    <name evidence="2" type="ORF">JTE90_022640</name>
</gene>
<protein>
    <submittedName>
        <fullName evidence="2">Uncharacterized protein</fullName>
    </submittedName>
</protein>
<evidence type="ECO:0000313" key="2">
    <source>
        <dbReference type="EMBL" id="KAG8175217.1"/>
    </source>
</evidence>
<feature type="transmembrane region" description="Helical" evidence="1">
    <location>
        <begin position="473"/>
        <end position="495"/>
    </location>
</feature>
<dbReference type="EMBL" id="JAFNEN010001048">
    <property type="protein sequence ID" value="KAG8175217.1"/>
    <property type="molecule type" value="Genomic_DNA"/>
</dbReference>
<name>A0AAV6TUU7_9ARAC</name>